<sequence>MSSTVFKQWLKVNGMALPELFVDDTPAYTFDPQNVTLSPELLHQLDRVRLLQNAADGDDCPDRDALDREIEQAHRFVSWMLQSIVYPESN</sequence>
<accession>R4LDA9</accession>
<organism evidence="1">
    <name type="scientific">Pseudomonas sp. GLE121</name>
    <dbReference type="NCBI Taxonomy" id="1329969"/>
    <lineage>
        <taxon>Bacteria</taxon>
        <taxon>Pseudomonadati</taxon>
        <taxon>Pseudomonadota</taxon>
        <taxon>Gammaproteobacteria</taxon>
        <taxon>Pseudomonadales</taxon>
        <taxon>Pseudomonadaceae</taxon>
        <taxon>Pseudomonas</taxon>
    </lineage>
</organism>
<name>R4LDA9_9PSED</name>
<protein>
    <submittedName>
        <fullName evidence="1">Uncharacterized protein</fullName>
    </submittedName>
</protein>
<geneLocation type="plasmid" evidence="1">
    <name>pGLE121P3</name>
</geneLocation>
<evidence type="ECO:0000313" key="1">
    <source>
        <dbReference type="EMBL" id="AGL12862.1"/>
    </source>
</evidence>
<keyword evidence="1" id="KW-0614">Plasmid</keyword>
<dbReference type="RefSeq" id="WP_015647617.1">
    <property type="nucleotide sequence ID" value="NC_021212.1"/>
</dbReference>
<proteinExistence type="predicted"/>
<reference evidence="1" key="1">
    <citation type="journal article" date="2013" name="Plasmid">
        <title>Sequence determination and analysis of three plasmids of Pseudomonas sp. GLE121, a psychrophile isolated from surface ice of Ecology Glacier (Antarctica).</title>
        <authorList>
            <person name="Dziewit L."/>
            <person name="Grzesiak J."/>
            <person name="Ciok A."/>
            <person name="Nieckarz M."/>
            <person name="Zdanowski M.K."/>
            <person name="Bartosik D."/>
        </authorList>
    </citation>
    <scope>NUCLEOTIDE SEQUENCE</scope>
    <source>
        <strain evidence="1">GLE121</strain>
        <plasmid evidence="1">pGLE121P3</plasmid>
    </source>
</reference>
<dbReference type="AlphaFoldDB" id="R4LDA9"/>
<dbReference type="EMBL" id="KC542383">
    <property type="protein sequence ID" value="AGL12862.1"/>
    <property type="molecule type" value="Genomic_DNA"/>
</dbReference>